<geneLocation type="plasmid" evidence="9 10">
    <name>unnamed2</name>
</geneLocation>
<evidence type="ECO:0000313" key="9">
    <source>
        <dbReference type="EMBL" id="UZJ26941.1"/>
    </source>
</evidence>
<dbReference type="InterPro" id="IPR001915">
    <property type="entry name" value="Peptidase_M48"/>
</dbReference>
<keyword evidence="7" id="KW-0812">Transmembrane</keyword>
<evidence type="ECO:0000313" key="10">
    <source>
        <dbReference type="Proteomes" id="UP001164965"/>
    </source>
</evidence>
<dbReference type="Gene3D" id="3.30.2010.10">
    <property type="entry name" value="Metalloproteases ('zincins'), catalytic domain"/>
    <property type="match status" value="1"/>
</dbReference>
<name>A0ABY6P5J8_9NOCA</name>
<keyword evidence="9" id="KW-0614">Plasmid</keyword>
<keyword evidence="5 6" id="KW-0482">Metalloprotease</keyword>
<keyword evidence="2" id="KW-0479">Metal-binding</keyword>
<reference evidence="9" key="1">
    <citation type="submission" date="2022-10" db="EMBL/GenBank/DDBJ databases">
        <title>Rhodococcus sp.75.</title>
        <authorList>
            <person name="Sun M."/>
        </authorList>
    </citation>
    <scope>NUCLEOTIDE SEQUENCE</scope>
    <source>
        <strain evidence="9">75</strain>
        <plasmid evidence="9">unnamed2</plasmid>
    </source>
</reference>
<dbReference type="PANTHER" id="PTHR34978:SF3">
    <property type="entry name" value="SLR0241 PROTEIN"/>
    <property type="match status" value="1"/>
</dbReference>
<evidence type="ECO:0000256" key="4">
    <source>
        <dbReference type="ARBA" id="ARBA00022833"/>
    </source>
</evidence>
<dbReference type="Pfam" id="PF01435">
    <property type="entry name" value="Peptidase_M48"/>
    <property type="match status" value="1"/>
</dbReference>
<keyword evidence="7" id="KW-0472">Membrane</keyword>
<dbReference type="EC" id="3.4.24.-" evidence="9"/>
<evidence type="ECO:0000256" key="2">
    <source>
        <dbReference type="ARBA" id="ARBA00022723"/>
    </source>
</evidence>
<dbReference type="CDD" id="cd07326">
    <property type="entry name" value="M56_BlaR1_MecR1_like"/>
    <property type="match status" value="1"/>
</dbReference>
<evidence type="ECO:0000256" key="1">
    <source>
        <dbReference type="ARBA" id="ARBA00022670"/>
    </source>
</evidence>
<dbReference type="GO" id="GO:0008237">
    <property type="term" value="F:metallopeptidase activity"/>
    <property type="evidence" value="ECO:0007669"/>
    <property type="project" value="UniProtKB-KW"/>
</dbReference>
<dbReference type="Proteomes" id="UP001164965">
    <property type="component" value="Plasmid unnamed2"/>
</dbReference>
<dbReference type="EMBL" id="CP110617">
    <property type="protein sequence ID" value="UZJ26941.1"/>
    <property type="molecule type" value="Genomic_DNA"/>
</dbReference>
<organism evidence="9 10">
    <name type="scientific">Rhodococcus antarcticus</name>
    <dbReference type="NCBI Taxonomy" id="2987751"/>
    <lineage>
        <taxon>Bacteria</taxon>
        <taxon>Bacillati</taxon>
        <taxon>Actinomycetota</taxon>
        <taxon>Actinomycetes</taxon>
        <taxon>Mycobacteriales</taxon>
        <taxon>Nocardiaceae</taxon>
        <taxon>Rhodococcus</taxon>
    </lineage>
</organism>
<proteinExistence type="inferred from homology"/>
<comment type="similarity">
    <text evidence="6">Belongs to the peptidase M48 family.</text>
</comment>
<gene>
    <name evidence="9" type="ORF">RHODO2019_18815</name>
</gene>
<keyword evidence="1 6" id="KW-0645">Protease</keyword>
<keyword evidence="10" id="KW-1185">Reference proteome</keyword>
<evidence type="ECO:0000256" key="3">
    <source>
        <dbReference type="ARBA" id="ARBA00022801"/>
    </source>
</evidence>
<evidence type="ECO:0000256" key="6">
    <source>
        <dbReference type="RuleBase" id="RU003983"/>
    </source>
</evidence>
<evidence type="ECO:0000259" key="8">
    <source>
        <dbReference type="Pfam" id="PF01435"/>
    </source>
</evidence>
<evidence type="ECO:0000256" key="5">
    <source>
        <dbReference type="ARBA" id="ARBA00023049"/>
    </source>
</evidence>
<dbReference type="InterPro" id="IPR052173">
    <property type="entry name" value="Beta-lactam_resp_regulator"/>
</dbReference>
<accession>A0ABY6P5J8</accession>
<comment type="cofactor">
    <cofactor evidence="6">
        <name>Zn(2+)</name>
        <dbReference type="ChEBI" id="CHEBI:29105"/>
    </cofactor>
    <text evidence="6">Binds 1 zinc ion per subunit.</text>
</comment>
<protein>
    <submittedName>
        <fullName evidence="9">M48 family metalloprotease</fullName>
        <ecNumber evidence="9">3.4.24.-</ecNumber>
    </submittedName>
</protein>
<feature type="transmembrane region" description="Helical" evidence="7">
    <location>
        <begin position="94"/>
        <end position="112"/>
    </location>
</feature>
<keyword evidence="4 6" id="KW-0862">Zinc</keyword>
<keyword evidence="7" id="KW-1133">Transmembrane helix</keyword>
<feature type="transmembrane region" description="Helical" evidence="7">
    <location>
        <begin position="289"/>
        <end position="313"/>
    </location>
</feature>
<sequence>MTAVAITCAVLALSGWAGGPALRLLLSRSRADPAAAALTWGACALAWVSTCVITAVAAAGWSTGGWELVGPLRHALSAWRLTYGQGFTVDVPPAAGLLTAVALTGRLAWAVVSTTRGRRRARQGLHLWLAQHGVRTAMPGGRSAVVVEDPECLAVCLPGRAGLVVLSSATVALLPTDALAAVLAHEQAHQRGHHHLATAVSGTLHRAFPGVRLLADADAGLKLACERIADESAAARWGPRVVAGALVAMASGGSRPDAGVLGAATHEVYARVEALLAPSASHRRTGATAVVVAAGITVAPWAVLAVPAVRAAIDLL</sequence>
<feature type="domain" description="Peptidase M48" evidence="8">
    <location>
        <begin position="144"/>
        <end position="201"/>
    </location>
</feature>
<evidence type="ECO:0000256" key="7">
    <source>
        <dbReference type="SAM" id="Phobius"/>
    </source>
</evidence>
<dbReference type="PANTHER" id="PTHR34978">
    <property type="entry name" value="POSSIBLE SENSOR-TRANSDUCER PROTEIN BLAR"/>
    <property type="match status" value="1"/>
</dbReference>
<keyword evidence="3 6" id="KW-0378">Hydrolase</keyword>
<dbReference type="RefSeq" id="WP_265385045.1">
    <property type="nucleotide sequence ID" value="NZ_CP110617.1"/>
</dbReference>